<feature type="site" description="Lowers pKa of active site Tyr" evidence="5">
    <location>
        <position position="81"/>
    </location>
</feature>
<dbReference type="Pfam" id="PF00248">
    <property type="entry name" value="Aldo_ket_red"/>
    <property type="match status" value="1"/>
</dbReference>
<evidence type="ECO:0000256" key="3">
    <source>
        <dbReference type="PIRSR" id="PIRSR000097-1"/>
    </source>
</evidence>
<dbReference type="EMBL" id="CP001359">
    <property type="protein sequence ID" value="ACL65277.1"/>
    <property type="molecule type" value="Genomic_DNA"/>
</dbReference>
<dbReference type="PRINTS" id="PR00069">
    <property type="entry name" value="ALDKETRDTASE"/>
</dbReference>
<evidence type="ECO:0000256" key="2">
    <source>
        <dbReference type="ARBA" id="ARBA00023002"/>
    </source>
</evidence>
<dbReference type="PANTHER" id="PTHR43827:SF13">
    <property type="entry name" value="ALDO_KETO REDUCTASE FAMILY PROTEIN"/>
    <property type="match status" value="1"/>
</dbReference>
<keyword evidence="8" id="KW-1185">Reference proteome</keyword>
<dbReference type="PROSITE" id="PS00063">
    <property type="entry name" value="ALDOKETO_REDUCTASE_3"/>
    <property type="match status" value="1"/>
</dbReference>
<dbReference type="FunFam" id="3.20.20.100:FF:000015">
    <property type="entry name" value="Oxidoreductase, aldo/keto reductase family"/>
    <property type="match status" value="1"/>
</dbReference>
<dbReference type="KEGG" id="acp:A2cp1_1935"/>
<evidence type="ECO:0000256" key="4">
    <source>
        <dbReference type="PIRSR" id="PIRSR000097-2"/>
    </source>
</evidence>
<dbReference type="Proteomes" id="UP000007089">
    <property type="component" value="Chromosome"/>
</dbReference>
<dbReference type="RefSeq" id="WP_012633191.1">
    <property type="nucleotide sequence ID" value="NC_011891.1"/>
</dbReference>
<dbReference type="EC" id="1.1.1.274" evidence="7"/>
<dbReference type="HOGENOM" id="CLU_023205_0_1_7"/>
<evidence type="ECO:0000313" key="7">
    <source>
        <dbReference type="EMBL" id="ACL65277.1"/>
    </source>
</evidence>
<dbReference type="PROSITE" id="PS00798">
    <property type="entry name" value="ALDOKETO_REDUCTASE_1"/>
    <property type="match status" value="1"/>
</dbReference>
<dbReference type="SUPFAM" id="SSF51430">
    <property type="entry name" value="NAD(P)-linked oxidoreductase"/>
    <property type="match status" value="1"/>
</dbReference>
<feature type="binding site" evidence="4">
    <location>
        <position position="114"/>
    </location>
    <ligand>
        <name>substrate</name>
    </ligand>
</feature>
<gene>
    <name evidence="7" type="ordered locus">A2cp1_1935</name>
</gene>
<dbReference type="InterPro" id="IPR018170">
    <property type="entry name" value="Aldo/ket_reductase_CS"/>
</dbReference>
<protein>
    <submittedName>
        <fullName evidence="7">2,5-didehydrogluconate reductase</fullName>
        <ecNumber evidence="7">1.1.1.274</ecNumber>
    </submittedName>
</protein>
<accession>B8J787</accession>
<name>B8J787_ANAD2</name>
<evidence type="ECO:0000256" key="5">
    <source>
        <dbReference type="PIRSR" id="PIRSR000097-3"/>
    </source>
</evidence>
<dbReference type="AlphaFoldDB" id="B8J787"/>
<dbReference type="CDD" id="cd19071">
    <property type="entry name" value="AKR_AKR1-5-like"/>
    <property type="match status" value="1"/>
</dbReference>
<dbReference type="InterPro" id="IPR036812">
    <property type="entry name" value="NAD(P)_OxRdtase_dom_sf"/>
</dbReference>
<feature type="domain" description="NADP-dependent oxidoreductase" evidence="6">
    <location>
        <begin position="23"/>
        <end position="265"/>
    </location>
</feature>
<evidence type="ECO:0000259" key="6">
    <source>
        <dbReference type="Pfam" id="PF00248"/>
    </source>
</evidence>
<dbReference type="Gene3D" id="3.20.20.100">
    <property type="entry name" value="NADP-dependent oxidoreductase domain"/>
    <property type="match status" value="1"/>
</dbReference>
<evidence type="ECO:0000256" key="1">
    <source>
        <dbReference type="ARBA" id="ARBA00007905"/>
    </source>
</evidence>
<dbReference type="PANTHER" id="PTHR43827">
    <property type="entry name" value="2,5-DIKETO-D-GLUCONIC ACID REDUCTASE"/>
    <property type="match status" value="1"/>
</dbReference>
<reference evidence="7" key="1">
    <citation type="submission" date="2009-01" db="EMBL/GenBank/DDBJ databases">
        <title>Complete sequence of Anaeromyxobacter dehalogenans 2CP-1.</title>
        <authorList>
            <consortium name="US DOE Joint Genome Institute"/>
            <person name="Lucas S."/>
            <person name="Copeland A."/>
            <person name="Lapidus A."/>
            <person name="Glavina del Rio T."/>
            <person name="Dalin E."/>
            <person name="Tice H."/>
            <person name="Bruce D."/>
            <person name="Goodwin L."/>
            <person name="Pitluck S."/>
            <person name="Saunders E."/>
            <person name="Brettin T."/>
            <person name="Detter J.C."/>
            <person name="Han C."/>
            <person name="Larimer F."/>
            <person name="Land M."/>
            <person name="Hauser L."/>
            <person name="Kyrpides N."/>
            <person name="Ovchinnikova G."/>
            <person name="Beliaev A.S."/>
            <person name="Richardson P."/>
        </authorList>
    </citation>
    <scope>NUCLEOTIDE SEQUENCE</scope>
    <source>
        <strain evidence="7">2CP-1</strain>
    </source>
</reference>
<proteinExistence type="inferred from homology"/>
<feature type="active site" description="Proton donor" evidence="3">
    <location>
        <position position="56"/>
    </location>
</feature>
<keyword evidence="2 7" id="KW-0560">Oxidoreductase</keyword>
<comment type="similarity">
    <text evidence="1">Belongs to the aldo/keto reductase family.</text>
</comment>
<dbReference type="PROSITE" id="PS00062">
    <property type="entry name" value="ALDOKETO_REDUCTASE_2"/>
    <property type="match status" value="1"/>
</dbReference>
<organism evidence="7 8">
    <name type="scientific">Anaeromyxobacter dehalogenans (strain ATCC BAA-258 / DSM 21875 / 2CP-1)</name>
    <dbReference type="NCBI Taxonomy" id="455488"/>
    <lineage>
        <taxon>Bacteria</taxon>
        <taxon>Pseudomonadati</taxon>
        <taxon>Myxococcota</taxon>
        <taxon>Myxococcia</taxon>
        <taxon>Myxococcales</taxon>
        <taxon>Cystobacterineae</taxon>
        <taxon>Anaeromyxobacteraceae</taxon>
        <taxon>Anaeromyxobacter</taxon>
    </lineage>
</organism>
<evidence type="ECO:0000313" key="8">
    <source>
        <dbReference type="Proteomes" id="UP000007089"/>
    </source>
</evidence>
<sequence>MAGAWTIRSTVELRGGVRMPILGLGVWQSPPGDETRNAVLAALRLGYRLVDTARAYRNEEDVGAAIRESGVPRDEVFVTTKLWNSDHGYDSTLRACDESLRRLGLDRLDLYLVHWPVPKLRGETWRAMERILAEGKARAIGVSNYTIRHLDELLASANEPPSVNQVELHPFLVQRGLVDHCQANGIQVEAYGPLVRGHKMENPVLQRIAHRVERTPAQVLIRWGIEHGLVTIPKSVHEHRIRENADVFGFSLSPADLAALDALDEGYRTSWDPTDAP</sequence>
<dbReference type="InterPro" id="IPR023210">
    <property type="entry name" value="NADP_OxRdtase_dom"/>
</dbReference>
<dbReference type="InterPro" id="IPR020471">
    <property type="entry name" value="AKR"/>
</dbReference>
<dbReference type="GO" id="GO:0050580">
    <property type="term" value="F:2,5-didehydrogluconate reductase activity"/>
    <property type="evidence" value="ECO:0007669"/>
    <property type="project" value="UniProtKB-EC"/>
</dbReference>
<dbReference type="PIRSF" id="PIRSF000097">
    <property type="entry name" value="AKR"/>
    <property type="match status" value="1"/>
</dbReference>